<dbReference type="EMBL" id="CP021422">
    <property type="protein sequence ID" value="ASB42187.1"/>
    <property type="molecule type" value="Genomic_DNA"/>
</dbReference>
<dbReference type="RefSeq" id="WP_066538439.1">
    <property type="nucleotide sequence ID" value="NZ_CP021422.1"/>
</dbReference>
<proteinExistence type="predicted"/>
<dbReference type="EMBL" id="CP065321">
    <property type="protein sequence ID" value="QQR31461.1"/>
    <property type="molecule type" value="Genomic_DNA"/>
</dbReference>
<reference evidence="4" key="2">
    <citation type="submission" date="2017-05" db="EMBL/GenBank/DDBJ databases">
        <title>Improved OligoMM genomes.</title>
        <authorList>
            <person name="Garzetti D."/>
        </authorList>
    </citation>
    <scope>NUCLEOTIDE SEQUENCE [LARGE SCALE GENOMIC DNA]</scope>
    <source>
        <strain evidence="4">KB18</strain>
    </source>
</reference>
<feature type="compositionally biased region" description="Basic and acidic residues" evidence="1">
    <location>
        <begin position="137"/>
        <end position="146"/>
    </location>
</feature>
<gene>
    <name evidence="2" type="ORF">ADH66_16870</name>
    <name evidence="3" type="ORF">I5Q82_07265</name>
</gene>
<dbReference type="KEGG" id="amur:ADH66_16870"/>
<accession>A0A1Z2XUR2</accession>
<evidence type="ECO:0000313" key="4">
    <source>
        <dbReference type="Proteomes" id="UP000196710"/>
    </source>
</evidence>
<keyword evidence="4" id="KW-1185">Reference proteome</keyword>
<evidence type="ECO:0000313" key="2">
    <source>
        <dbReference type="EMBL" id="ASB42187.1"/>
    </source>
</evidence>
<dbReference type="Proteomes" id="UP000596035">
    <property type="component" value="Chromosome"/>
</dbReference>
<dbReference type="Proteomes" id="UP000196710">
    <property type="component" value="Chromosome"/>
</dbReference>
<sequence length="182" mass="20231">MSPEVECVETESNIIPIQDYQPESEPAGSKETLRSMAVEKIAEELKNFYGGQKEKCVSSHVAAQVTHFCEESPEFAEVVYKTKRTLSDCCAEVMKGVGNHISDFDVYRGIVRAYYPNADVRFLMNIEINGAAPSEEEMSKLPEKPAPKAKPAPNPQTKPQVTVVPPKKKEATQPEIIQLSLF</sequence>
<dbReference type="AlphaFoldDB" id="A0A1Z2XUR2"/>
<name>A0A1Z2XUR2_9FIRM</name>
<organism evidence="3 5">
    <name type="scientific">Acutalibacter muris</name>
    <dbReference type="NCBI Taxonomy" id="1796620"/>
    <lineage>
        <taxon>Bacteria</taxon>
        <taxon>Bacillati</taxon>
        <taxon>Bacillota</taxon>
        <taxon>Clostridia</taxon>
        <taxon>Eubacteriales</taxon>
        <taxon>Acutalibacteraceae</taxon>
        <taxon>Acutalibacter</taxon>
    </lineage>
</organism>
<reference evidence="2" key="1">
    <citation type="journal article" date="2017" name="Genome Announc.">
        <title>High-Quality Whole-Genome Sequences of the Oligo-Mouse-Microbiota Bacterial Community.</title>
        <authorList>
            <person name="Garzetti D."/>
            <person name="Brugiroux S."/>
            <person name="Bunk B."/>
            <person name="Pukall R."/>
            <person name="McCoy K.D."/>
            <person name="Macpherson A.J."/>
            <person name="Stecher B."/>
        </authorList>
    </citation>
    <scope>NUCLEOTIDE SEQUENCE</scope>
    <source>
        <strain evidence="2">KB18</strain>
    </source>
</reference>
<evidence type="ECO:0000256" key="1">
    <source>
        <dbReference type="SAM" id="MobiDB-lite"/>
    </source>
</evidence>
<feature type="region of interest" description="Disordered" evidence="1">
    <location>
        <begin position="135"/>
        <end position="182"/>
    </location>
</feature>
<evidence type="ECO:0000313" key="3">
    <source>
        <dbReference type="EMBL" id="QQR31461.1"/>
    </source>
</evidence>
<protein>
    <submittedName>
        <fullName evidence="3">Uncharacterized protein</fullName>
    </submittedName>
</protein>
<reference evidence="3 5" key="3">
    <citation type="submission" date="2020-11" db="EMBL/GenBank/DDBJ databases">
        <title>Closed and high quality bacterial genomes of the OMM12 community.</title>
        <authorList>
            <person name="Marbouty M."/>
            <person name="Lamy-Besnier Q."/>
            <person name="Debarbieux L."/>
            <person name="Koszul R."/>
        </authorList>
    </citation>
    <scope>NUCLEOTIDE SEQUENCE [LARGE SCALE GENOMIC DNA]</scope>
    <source>
        <strain evidence="3 5">KB18</strain>
    </source>
</reference>
<evidence type="ECO:0000313" key="5">
    <source>
        <dbReference type="Proteomes" id="UP000596035"/>
    </source>
</evidence>